<proteinExistence type="predicted"/>
<organism evidence="3 4">
    <name type="scientific">Gracilibacillus halotolerans</name>
    <dbReference type="NCBI Taxonomy" id="74386"/>
    <lineage>
        <taxon>Bacteria</taxon>
        <taxon>Bacillati</taxon>
        <taxon>Bacillota</taxon>
        <taxon>Bacilli</taxon>
        <taxon>Bacillales</taxon>
        <taxon>Bacillaceae</taxon>
        <taxon>Gracilibacillus</taxon>
    </lineage>
</organism>
<keyword evidence="1" id="KW-1133">Transmembrane helix</keyword>
<keyword evidence="4" id="KW-1185">Reference proteome</keyword>
<accession>A0A841RPS4</accession>
<dbReference type="Proteomes" id="UP000572212">
    <property type="component" value="Unassembled WGS sequence"/>
</dbReference>
<reference evidence="3 4" key="1">
    <citation type="submission" date="2020-08" db="EMBL/GenBank/DDBJ databases">
        <title>Genomic Encyclopedia of Type Strains, Phase IV (KMG-IV): sequencing the most valuable type-strain genomes for metagenomic binning, comparative biology and taxonomic classification.</title>
        <authorList>
            <person name="Goeker M."/>
        </authorList>
    </citation>
    <scope>NUCLEOTIDE SEQUENCE [LARGE SCALE GENOMIC DNA]</scope>
    <source>
        <strain evidence="3 4">DSM 11805</strain>
    </source>
</reference>
<dbReference type="AlphaFoldDB" id="A0A841RPS4"/>
<evidence type="ECO:0000259" key="2">
    <source>
        <dbReference type="Pfam" id="PF13559"/>
    </source>
</evidence>
<comment type="caution">
    <text evidence="3">The sequence shown here is derived from an EMBL/GenBank/DDBJ whole genome shotgun (WGS) entry which is preliminary data.</text>
</comment>
<sequence length="214" mass="25717">MKQEMRENLDSILSKSEYQVYYEDNRSLIERLWDWFMDWLIKFLSLFDIELAPSSHTANLIVLILVIIAALLLVLLVTLFIRRMIRRHALKSKGIFLADEADWTYQQHLEEAQLNRDKSLFDIATRHTFLAFLLFLQEHNLVEIKRWKTNWEYANELSSTNPSFVPRYHEAANFFEKVTYGDETVNEEQFHLYYENMNHWMNDLESTRKAGEEK</sequence>
<dbReference type="InterPro" id="IPR025403">
    <property type="entry name" value="TgpA-like_C"/>
</dbReference>
<name>A0A841RPS4_9BACI</name>
<feature type="domain" description="Protein-glutamine gamma-glutamyltransferase-like C-terminal" evidence="2">
    <location>
        <begin position="129"/>
        <end position="190"/>
    </location>
</feature>
<dbReference type="Pfam" id="PF13559">
    <property type="entry name" value="DUF4129"/>
    <property type="match status" value="1"/>
</dbReference>
<evidence type="ECO:0000256" key="1">
    <source>
        <dbReference type="SAM" id="Phobius"/>
    </source>
</evidence>
<evidence type="ECO:0000313" key="3">
    <source>
        <dbReference type="EMBL" id="MBB6513175.1"/>
    </source>
</evidence>
<keyword evidence="1" id="KW-0812">Transmembrane</keyword>
<dbReference type="EMBL" id="JACHON010000008">
    <property type="protein sequence ID" value="MBB6513175.1"/>
    <property type="molecule type" value="Genomic_DNA"/>
</dbReference>
<dbReference type="RefSeq" id="WP_184247865.1">
    <property type="nucleotide sequence ID" value="NZ_BAAACU010000064.1"/>
</dbReference>
<evidence type="ECO:0000313" key="4">
    <source>
        <dbReference type="Proteomes" id="UP000572212"/>
    </source>
</evidence>
<protein>
    <recommendedName>
        <fullName evidence="2">Protein-glutamine gamma-glutamyltransferase-like C-terminal domain-containing protein</fullName>
    </recommendedName>
</protein>
<feature type="transmembrane region" description="Helical" evidence="1">
    <location>
        <begin position="60"/>
        <end position="81"/>
    </location>
</feature>
<gene>
    <name evidence="3" type="ORF">GGQ92_001965</name>
</gene>
<keyword evidence="1" id="KW-0472">Membrane</keyword>